<keyword evidence="2 7" id="KW-0489">Methyltransferase</keyword>
<dbReference type="PANTHER" id="PTHR43453:SF1">
    <property type="entry name" value="TRNA_RRNA METHYLTRANSFERASE SPOU TYPE DOMAIN-CONTAINING PROTEIN"/>
    <property type="match status" value="1"/>
</dbReference>
<comment type="function">
    <text evidence="7">Catalyzes the 2'-O methylation of guanosine at position 18 in tRNA.</text>
</comment>
<dbReference type="OrthoDB" id="9794400at2"/>
<evidence type="ECO:0000259" key="8">
    <source>
        <dbReference type="Pfam" id="PF00588"/>
    </source>
</evidence>
<evidence type="ECO:0000313" key="12">
    <source>
        <dbReference type="Proteomes" id="UP000050502"/>
    </source>
</evidence>
<dbReference type="Pfam" id="PF00588">
    <property type="entry name" value="SpoU_methylase"/>
    <property type="match status" value="1"/>
</dbReference>
<dbReference type="CDD" id="cd18092">
    <property type="entry name" value="SpoU-like_TrmH"/>
    <property type="match status" value="1"/>
</dbReference>
<evidence type="ECO:0000313" key="9">
    <source>
        <dbReference type="EMBL" id="GAP64542.1"/>
    </source>
</evidence>
<feature type="binding site" evidence="7">
    <location>
        <position position="178"/>
    </location>
    <ligand>
        <name>S-adenosyl-L-methionine</name>
        <dbReference type="ChEBI" id="CHEBI:59789"/>
    </ligand>
</feature>
<comment type="caution">
    <text evidence="7">Lacks conserved residue(s) required for the propagation of feature annotation.</text>
</comment>
<evidence type="ECO:0000256" key="6">
    <source>
        <dbReference type="ARBA" id="ARBA00022884"/>
    </source>
</evidence>
<dbReference type="PATRIC" id="fig|872965.6.peg.779"/>
<evidence type="ECO:0000256" key="5">
    <source>
        <dbReference type="ARBA" id="ARBA00022694"/>
    </source>
</evidence>
<keyword evidence="4 7" id="KW-0949">S-adenosyl-L-methionine</keyword>
<keyword evidence="11" id="KW-1185">Reference proteome</keyword>
<feature type="binding site" evidence="7">
    <location>
        <position position="169"/>
    </location>
    <ligand>
        <name>S-adenosyl-L-methionine</name>
        <dbReference type="ChEBI" id="CHEBI:59789"/>
    </ligand>
</feature>
<reference evidence="9 11" key="1">
    <citation type="journal article" date="2015" name="Genome Announc.">
        <title>Draft Genome Sequence of a Heterotrophic Facultative Anaerobic Thermophilic Bacterium, Ardenticatena maritima Strain 110ST.</title>
        <authorList>
            <person name="Kawaichi S."/>
            <person name="Yoshida T."/>
            <person name="Sako Y."/>
            <person name="Nakamura R."/>
        </authorList>
    </citation>
    <scope>NUCLEOTIDE SEQUENCE [LARGE SCALE GENOMIC DNA]</scope>
    <source>
        <strain evidence="9 11">110S</strain>
    </source>
</reference>
<evidence type="ECO:0000256" key="3">
    <source>
        <dbReference type="ARBA" id="ARBA00022679"/>
    </source>
</evidence>
<dbReference type="InterPro" id="IPR001537">
    <property type="entry name" value="SpoU_MeTrfase"/>
</dbReference>
<evidence type="ECO:0000313" key="10">
    <source>
        <dbReference type="EMBL" id="KPL89596.1"/>
    </source>
</evidence>
<dbReference type="EMBL" id="LGKN01000003">
    <property type="protein sequence ID" value="KPL89596.1"/>
    <property type="molecule type" value="Genomic_DNA"/>
</dbReference>
<dbReference type="HAMAP" id="MF_02060">
    <property type="entry name" value="tRNA_methyltr_TrmH"/>
    <property type="match status" value="1"/>
</dbReference>
<dbReference type="PANTHER" id="PTHR43453">
    <property type="entry name" value="RRNA METHYLASE-LIKE"/>
    <property type="match status" value="1"/>
</dbReference>
<dbReference type="EC" id="2.1.1.34" evidence="7"/>
<evidence type="ECO:0000256" key="7">
    <source>
        <dbReference type="HAMAP-Rule" id="MF_02060"/>
    </source>
</evidence>
<organism evidence="9 11">
    <name type="scientific">Ardenticatena maritima</name>
    <dbReference type="NCBI Taxonomy" id="872965"/>
    <lineage>
        <taxon>Bacteria</taxon>
        <taxon>Bacillati</taxon>
        <taxon>Chloroflexota</taxon>
        <taxon>Ardenticatenia</taxon>
        <taxon>Ardenticatenales</taxon>
        <taxon>Ardenticatenaceae</taxon>
        <taxon>Ardenticatena</taxon>
    </lineage>
</organism>
<reference evidence="10 12" key="2">
    <citation type="submission" date="2015-07" db="EMBL/GenBank/DDBJ databases">
        <title>Whole genome sequence of Ardenticatena maritima DSM 23922.</title>
        <authorList>
            <person name="Hemp J."/>
            <person name="Ward L.M."/>
            <person name="Pace L.A."/>
            <person name="Fischer W.W."/>
        </authorList>
    </citation>
    <scope>NUCLEOTIDE SEQUENCE [LARGE SCALE GENOMIC DNA]</scope>
    <source>
        <strain evidence="10 12">110S</strain>
    </source>
</reference>
<keyword evidence="3 7" id="KW-0808">Transferase</keyword>
<dbReference type="Gene3D" id="3.40.1280.10">
    <property type="match status" value="1"/>
</dbReference>
<evidence type="ECO:0000256" key="1">
    <source>
        <dbReference type="ARBA" id="ARBA00022555"/>
    </source>
</evidence>
<dbReference type="GO" id="GO:0000049">
    <property type="term" value="F:tRNA binding"/>
    <property type="evidence" value="ECO:0007669"/>
    <property type="project" value="UniProtKB-UniRule"/>
</dbReference>
<dbReference type="Proteomes" id="UP000037784">
    <property type="component" value="Unassembled WGS sequence"/>
</dbReference>
<proteinExistence type="inferred from homology"/>
<keyword evidence="6 7" id="KW-0694">RNA-binding</keyword>
<dbReference type="RefSeq" id="WP_054494213.1">
    <property type="nucleotide sequence ID" value="NZ_BBZA01000278.1"/>
</dbReference>
<comment type="caution">
    <text evidence="9">The sequence shown here is derived from an EMBL/GenBank/DDBJ whole genome shotgun (WGS) entry which is preliminary data.</text>
</comment>
<evidence type="ECO:0000256" key="4">
    <source>
        <dbReference type="ARBA" id="ARBA00022691"/>
    </source>
</evidence>
<dbReference type="InParanoid" id="A0A0M8KBC1"/>
<comment type="similarity">
    <text evidence="7">Belongs to the class IV-like SAM-binding methyltransferase superfamily. RNA methyltransferase TrmH family.</text>
</comment>
<evidence type="ECO:0000256" key="2">
    <source>
        <dbReference type="ARBA" id="ARBA00022603"/>
    </source>
</evidence>
<dbReference type="InterPro" id="IPR029026">
    <property type="entry name" value="tRNA_m1G_MTases_N"/>
</dbReference>
<keyword evidence="5 7" id="KW-0819">tRNA processing</keyword>
<dbReference type="Proteomes" id="UP000050502">
    <property type="component" value="Unassembled WGS sequence"/>
</dbReference>
<sequence>MTPEEQRAALFEQLVNEGILDESDRILWELLTPERALKMDAVLRQRTRHIAVLLEAVDDGHNQAAVLRSCEAFGVQNIGIVAGRGGWQPSQGVTQGADKWLSLHHYATIEEAIRAMQHRGYRVLASRLDEHATPIQEIDLRQPVALLFGNEHDGVSDEAVALADGTFIIPMYGFVQSLNISVAAAVSIFHTTQRARREVGDAYFLTREERRAILRRWMTSNTPQARRVAAALRRAASSDQT</sequence>
<dbReference type="EMBL" id="BBZA01000278">
    <property type="protein sequence ID" value="GAP64542.1"/>
    <property type="molecule type" value="Genomic_DNA"/>
</dbReference>
<dbReference type="STRING" id="872965.SE16_04040"/>
<dbReference type="InterPro" id="IPR033671">
    <property type="entry name" value="TrmH"/>
</dbReference>
<feature type="domain" description="tRNA/rRNA methyltransferase SpoU type" evidence="8">
    <location>
        <begin position="50"/>
        <end position="188"/>
    </location>
</feature>
<feature type="binding site" evidence="7">
    <location>
        <position position="126"/>
    </location>
    <ligand>
        <name>S-adenosyl-L-methionine</name>
        <dbReference type="ChEBI" id="CHEBI:59789"/>
    </ligand>
</feature>
<gene>
    <name evidence="7 9" type="primary">trmH</name>
    <name evidence="9" type="ORF">ARMA_2965</name>
    <name evidence="10" type="ORF">SE16_04040</name>
</gene>
<dbReference type="SUPFAM" id="SSF75217">
    <property type="entry name" value="alpha/beta knot"/>
    <property type="match status" value="1"/>
</dbReference>
<accession>A0A0M8KBC1</accession>
<dbReference type="AlphaFoldDB" id="A0A0M8KBC1"/>
<name>A0A0M8KBC1_9CHLR</name>
<dbReference type="InterPro" id="IPR029028">
    <property type="entry name" value="Alpha/beta_knot_MTases"/>
</dbReference>
<comment type="catalytic activity">
    <reaction evidence="7">
        <text>guanosine(18) in tRNA + S-adenosyl-L-methionine = 2'-O-methylguanosine(18) in tRNA + S-adenosyl-L-homocysteine + H(+)</text>
        <dbReference type="Rhea" id="RHEA:20077"/>
        <dbReference type="Rhea" id="RHEA-COMP:10190"/>
        <dbReference type="Rhea" id="RHEA-COMP:10192"/>
        <dbReference type="ChEBI" id="CHEBI:15378"/>
        <dbReference type="ChEBI" id="CHEBI:57856"/>
        <dbReference type="ChEBI" id="CHEBI:59789"/>
        <dbReference type="ChEBI" id="CHEBI:74269"/>
        <dbReference type="ChEBI" id="CHEBI:74445"/>
        <dbReference type="EC" id="2.1.1.34"/>
    </reaction>
</comment>
<protein>
    <recommendedName>
        <fullName evidence="7">tRNA (guanosine(18)-2'-O)-methyltransferase</fullName>
        <ecNumber evidence="7">2.1.1.34</ecNumber>
    </recommendedName>
    <alternativeName>
        <fullName evidence="7">tRNA [Gm18] methyltransferase</fullName>
    </alternativeName>
</protein>
<keyword evidence="1 7" id="KW-0820">tRNA-binding</keyword>
<evidence type="ECO:0000313" key="11">
    <source>
        <dbReference type="Proteomes" id="UP000037784"/>
    </source>
</evidence>
<reference evidence="11" key="3">
    <citation type="submission" date="2015-08" db="EMBL/GenBank/DDBJ databases">
        <title>Draft Genome Sequence of a Heterotrophic Facultative Anaerobic Bacterium Ardenticatena maritima Strain 110S.</title>
        <authorList>
            <person name="Kawaichi S."/>
            <person name="Yoshida T."/>
            <person name="Sako Y."/>
            <person name="Nakamura R."/>
        </authorList>
    </citation>
    <scope>NUCLEOTIDE SEQUENCE [LARGE SCALE GENOMIC DNA]</scope>
    <source>
        <strain evidence="11">110S</strain>
    </source>
</reference>
<dbReference type="GO" id="GO:0141100">
    <property type="term" value="F:tRNA (guanine(18)-2'-O)-methyltransferase activity"/>
    <property type="evidence" value="ECO:0007669"/>
    <property type="project" value="UniProtKB-UniRule"/>
</dbReference>
<dbReference type="GO" id="GO:0002938">
    <property type="term" value="P:tRNA guanine ribose methylation"/>
    <property type="evidence" value="ECO:0007669"/>
    <property type="project" value="UniProtKB-UniRule"/>
</dbReference>